<dbReference type="PANTHER" id="PTHR33122">
    <property type="entry name" value="LIPID BINDING PROTEIN-RELATED"/>
    <property type="match status" value="1"/>
</dbReference>
<evidence type="ECO:0000313" key="4">
    <source>
        <dbReference type="RefSeq" id="XP_027337544.1"/>
    </source>
</evidence>
<feature type="signal peptide" evidence="1">
    <location>
        <begin position="1"/>
        <end position="18"/>
    </location>
</feature>
<evidence type="ECO:0000259" key="2">
    <source>
        <dbReference type="Pfam" id="PF14368"/>
    </source>
</evidence>
<dbReference type="InterPro" id="IPR036312">
    <property type="entry name" value="Bifun_inhib/LTP/seed_sf"/>
</dbReference>
<organism evidence="3 4">
    <name type="scientific">Abrus precatorius</name>
    <name type="common">Indian licorice</name>
    <name type="synonym">Glycine abrus</name>
    <dbReference type="NCBI Taxonomy" id="3816"/>
    <lineage>
        <taxon>Eukaryota</taxon>
        <taxon>Viridiplantae</taxon>
        <taxon>Streptophyta</taxon>
        <taxon>Embryophyta</taxon>
        <taxon>Tracheophyta</taxon>
        <taxon>Spermatophyta</taxon>
        <taxon>Magnoliopsida</taxon>
        <taxon>eudicotyledons</taxon>
        <taxon>Gunneridae</taxon>
        <taxon>Pentapetalae</taxon>
        <taxon>rosids</taxon>
        <taxon>fabids</taxon>
        <taxon>Fabales</taxon>
        <taxon>Fabaceae</taxon>
        <taxon>Papilionoideae</taxon>
        <taxon>50 kb inversion clade</taxon>
        <taxon>NPAAA clade</taxon>
        <taxon>indigoferoid/millettioid clade</taxon>
        <taxon>Abreae</taxon>
        <taxon>Abrus</taxon>
    </lineage>
</organism>
<dbReference type="SUPFAM" id="SSF47699">
    <property type="entry name" value="Bifunctional inhibitor/lipid-transfer protein/seed storage 2S albumin"/>
    <property type="match status" value="1"/>
</dbReference>
<dbReference type="PANTHER" id="PTHR33122:SF69">
    <property type="entry name" value="LIPID TRANSFER PROTEIN"/>
    <property type="match status" value="1"/>
</dbReference>
<protein>
    <submittedName>
        <fullName evidence="4">Uncharacterized protein LOC113851278</fullName>
    </submittedName>
</protein>
<dbReference type="InterPro" id="IPR039265">
    <property type="entry name" value="DIR1-like"/>
</dbReference>
<dbReference type="InterPro" id="IPR016140">
    <property type="entry name" value="Bifunc_inhib/LTP/seed_store"/>
</dbReference>
<dbReference type="GO" id="GO:0005504">
    <property type="term" value="F:fatty acid binding"/>
    <property type="evidence" value="ECO:0007669"/>
    <property type="project" value="InterPro"/>
</dbReference>
<feature type="domain" description="Bifunctional inhibitor/plant lipid transfer protein/seed storage helical" evidence="2">
    <location>
        <begin position="45"/>
        <end position="105"/>
    </location>
</feature>
<proteinExistence type="predicted"/>
<dbReference type="Proteomes" id="UP000694853">
    <property type="component" value="Unplaced"/>
</dbReference>
<dbReference type="RefSeq" id="XP_027337544.1">
    <property type="nucleotide sequence ID" value="XM_027481743.1"/>
</dbReference>
<keyword evidence="3" id="KW-1185">Reference proteome</keyword>
<evidence type="ECO:0000313" key="3">
    <source>
        <dbReference type="Proteomes" id="UP000694853"/>
    </source>
</evidence>
<name>A0A8B8K2B1_ABRPR</name>
<reference evidence="4" key="2">
    <citation type="submission" date="2025-08" db="UniProtKB">
        <authorList>
            <consortium name="RefSeq"/>
        </authorList>
    </citation>
    <scope>IDENTIFICATION</scope>
    <source>
        <tissue evidence="4">Young leaves</tissue>
    </source>
</reference>
<reference evidence="3" key="1">
    <citation type="journal article" date="2019" name="Toxins">
        <title>Detection of Abrin-Like and Prepropulchellin-Like Toxin Genes and Transcripts Using Whole Genome Sequencing and Full-Length Transcript Sequencing of Abrus precatorius.</title>
        <authorList>
            <person name="Hovde B.T."/>
            <person name="Daligault H.E."/>
            <person name="Hanschen E.R."/>
            <person name="Kunde Y.A."/>
            <person name="Johnson M.B."/>
            <person name="Starkenburg S.R."/>
            <person name="Johnson S.L."/>
        </authorList>
    </citation>
    <scope>NUCLEOTIDE SEQUENCE [LARGE SCALE GENOMIC DNA]</scope>
</reference>
<dbReference type="GeneID" id="113851278"/>
<sequence>MSKFVCFFVLLLITVAVGENEHEHGHHEDEKHGPCGKFSTERMLTHNLRHCEKAAKNVYAPVSSQCCKAVEKVSIPCLHAIFASGAFQQVGINPEIAITIPRRCHHHF</sequence>
<dbReference type="OrthoDB" id="1379083at2759"/>
<gene>
    <name evidence="4" type="primary">LOC113851278</name>
</gene>
<accession>A0A8B8K2B1</accession>
<dbReference type="AlphaFoldDB" id="A0A8B8K2B1"/>
<dbReference type="GO" id="GO:0009627">
    <property type="term" value="P:systemic acquired resistance"/>
    <property type="evidence" value="ECO:0007669"/>
    <property type="project" value="InterPro"/>
</dbReference>
<dbReference type="Pfam" id="PF14368">
    <property type="entry name" value="LTP_2"/>
    <property type="match status" value="1"/>
</dbReference>
<feature type="chain" id="PRO_5034310555" evidence="1">
    <location>
        <begin position="19"/>
        <end position="108"/>
    </location>
</feature>
<dbReference type="Gene3D" id="1.10.110.10">
    <property type="entry name" value="Plant lipid-transfer and hydrophobic proteins"/>
    <property type="match status" value="1"/>
</dbReference>
<dbReference type="KEGG" id="aprc:113851278"/>
<evidence type="ECO:0000256" key="1">
    <source>
        <dbReference type="SAM" id="SignalP"/>
    </source>
</evidence>
<keyword evidence="1" id="KW-0732">Signal</keyword>